<evidence type="ECO:0000256" key="1">
    <source>
        <dbReference type="ARBA" id="ARBA00023224"/>
    </source>
</evidence>
<dbReference type="Pfam" id="PF11563">
    <property type="entry name" value="Protoglobin"/>
    <property type="match status" value="1"/>
</dbReference>
<name>A0ABT9ZJN8_9BACI</name>
<dbReference type="EMBL" id="JAUSUD010000018">
    <property type="protein sequence ID" value="MDQ0232185.1"/>
    <property type="molecule type" value="Genomic_DNA"/>
</dbReference>
<dbReference type="InterPro" id="IPR012292">
    <property type="entry name" value="Globin/Proto"/>
</dbReference>
<evidence type="ECO:0000259" key="4">
    <source>
        <dbReference type="PROSITE" id="PS50111"/>
    </source>
</evidence>
<comment type="similarity">
    <text evidence="2">Belongs to the methyl-accepting chemotaxis (MCP) protein family.</text>
</comment>
<comment type="caution">
    <text evidence="5">The sequence shown here is derived from an EMBL/GenBank/DDBJ whole genome shotgun (WGS) entry which is preliminary data.</text>
</comment>
<gene>
    <name evidence="5" type="ORF">J2S19_003472</name>
</gene>
<dbReference type="InterPro" id="IPR039379">
    <property type="entry name" value="Protoglobin_sensor_dom"/>
</dbReference>
<sequence length="432" mass="47894">MSLFKKKVQSQTQSLLEAAKQHKGIIDVNGQHEILQQLELLGLTVTELAIAKALKPHIDAGFDKIYDTLYNHPFDGVRKVVDMNALGINKQESRQYIVDFFSGEITSNYIERRMKLAKYYLSIGVEIKWYLCTNQLLIDAIAEIINKTFAHDPESLVIAHKVSAKIFNLEAQICLAALQFEQNQMLLGRENNAKLEVKKSIGTITEDLASMAEETGATVEEVIHRSEKIKENIEEGLNTSILTTESSLTGKDQLDVVIQQTTVLKDSVNQIKQSISSLAVTSKEIGEIVAVITSIAEQTNLLALNAAIEAARAGEHGKGFSVVASEVRNLAEQTKESSSNITDLVRSTIEQIDQVVEQINDVDTKTIETNQNVNETVTRFEQILSTSISSKEQNERSNKDIQLFTQLLTEIGEASSSVAKLADDLNQSLQNF</sequence>
<dbReference type="Pfam" id="PF00015">
    <property type="entry name" value="MCPsignal"/>
    <property type="match status" value="1"/>
</dbReference>
<accession>A0ABT9ZJN8</accession>
<proteinExistence type="inferred from homology"/>
<dbReference type="PRINTS" id="PR00260">
    <property type="entry name" value="CHEMTRNSDUCR"/>
</dbReference>
<evidence type="ECO:0000313" key="5">
    <source>
        <dbReference type="EMBL" id="MDQ0232185.1"/>
    </source>
</evidence>
<keyword evidence="6" id="KW-1185">Reference proteome</keyword>
<evidence type="ECO:0000256" key="3">
    <source>
        <dbReference type="PROSITE-ProRule" id="PRU00284"/>
    </source>
</evidence>
<dbReference type="Gene3D" id="1.10.490.10">
    <property type="entry name" value="Globins"/>
    <property type="match status" value="1"/>
</dbReference>
<dbReference type="PANTHER" id="PTHR32089">
    <property type="entry name" value="METHYL-ACCEPTING CHEMOTAXIS PROTEIN MCPB"/>
    <property type="match status" value="1"/>
</dbReference>
<dbReference type="InterPro" id="IPR044398">
    <property type="entry name" value="Globin-sensor_dom"/>
</dbReference>
<dbReference type="Proteomes" id="UP001234495">
    <property type="component" value="Unassembled WGS sequence"/>
</dbReference>
<dbReference type="CDD" id="cd01068">
    <property type="entry name" value="globin_sensor"/>
    <property type="match status" value="1"/>
</dbReference>
<organism evidence="5 6">
    <name type="scientific">Metabacillus malikii</name>
    <dbReference type="NCBI Taxonomy" id="1504265"/>
    <lineage>
        <taxon>Bacteria</taxon>
        <taxon>Bacillati</taxon>
        <taxon>Bacillota</taxon>
        <taxon>Bacilli</taxon>
        <taxon>Bacillales</taxon>
        <taxon>Bacillaceae</taxon>
        <taxon>Metabacillus</taxon>
    </lineage>
</organism>
<dbReference type="PANTHER" id="PTHR32089:SF118">
    <property type="entry name" value="HEME-BASED AEROTACTIC TRANSDUCER HEMAT"/>
    <property type="match status" value="1"/>
</dbReference>
<dbReference type="SUPFAM" id="SSF46458">
    <property type="entry name" value="Globin-like"/>
    <property type="match status" value="1"/>
</dbReference>
<dbReference type="InterPro" id="IPR004090">
    <property type="entry name" value="Chemotax_Me-accpt_rcpt"/>
</dbReference>
<dbReference type="InterPro" id="IPR004089">
    <property type="entry name" value="MCPsignal_dom"/>
</dbReference>
<feature type="domain" description="Methyl-accepting transducer" evidence="4">
    <location>
        <begin position="205"/>
        <end position="432"/>
    </location>
</feature>
<dbReference type="Gene3D" id="1.10.287.950">
    <property type="entry name" value="Methyl-accepting chemotaxis protein"/>
    <property type="match status" value="1"/>
</dbReference>
<protein>
    <submittedName>
        <fullName evidence="5">Heme-based aerotactic transducer</fullName>
    </submittedName>
</protein>
<dbReference type="InterPro" id="IPR009050">
    <property type="entry name" value="Globin-like_sf"/>
</dbReference>
<dbReference type="PROSITE" id="PS50111">
    <property type="entry name" value="CHEMOTAXIS_TRANSDUC_2"/>
    <property type="match status" value="1"/>
</dbReference>
<keyword evidence="1 3" id="KW-0807">Transducer</keyword>
<dbReference type="SMART" id="SM00283">
    <property type="entry name" value="MA"/>
    <property type="match status" value="1"/>
</dbReference>
<reference evidence="5 6" key="1">
    <citation type="submission" date="2023-07" db="EMBL/GenBank/DDBJ databases">
        <title>Genomic Encyclopedia of Type Strains, Phase IV (KMG-IV): sequencing the most valuable type-strain genomes for metagenomic binning, comparative biology and taxonomic classification.</title>
        <authorList>
            <person name="Goeker M."/>
        </authorList>
    </citation>
    <scope>NUCLEOTIDE SEQUENCE [LARGE SCALE GENOMIC DNA]</scope>
    <source>
        <strain evidence="5 6">DSM 29005</strain>
    </source>
</reference>
<evidence type="ECO:0000256" key="2">
    <source>
        <dbReference type="ARBA" id="ARBA00029447"/>
    </source>
</evidence>
<dbReference type="SUPFAM" id="SSF58104">
    <property type="entry name" value="Methyl-accepting chemotaxis protein (MCP) signaling domain"/>
    <property type="match status" value="1"/>
</dbReference>
<evidence type="ECO:0000313" key="6">
    <source>
        <dbReference type="Proteomes" id="UP001234495"/>
    </source>
</evidence>